<name>A0A4P7N3N5_PYROR</name>
<evidence type="ECO:0000313" key="1">
    <source>
        <dbReference type="EMBL" id="QBZ54540.1"/>
    </source>
</evidence>
<organism evidence="1 2">
    <name type="scientific">Pyricularia oryzae</name>
    <name type="common">Rice blast fungus</name>
    <name type="synonym">Magnaporthe oryzae</name>
    <dbReference type="NCBI Taxonomy" id="318829"/>
    <lineage>
        <taxon>Eukaryota</taxon>
        <taxon>Fungi</taxon>
        <taxon>Dikarya</taxon>
        <taxon>Ascomycota</taxon>
        <taxon>Pezizomycotina</taxon>
        <taxon>Sordariomycetes</taxon>
        <taxon>Sordariomycetidae</taxon>
        <taxon>Magnaporthales</taxon>
        <taxon>Pyriculariaceae</taxon>
        <taxon>Pyricularia</taxon>
    </lineage>
</organism>
<sequence length="79" mass="8710">MRAGVGAVAVVEVGPCPIKGILPRRESNHLRRMRGEWARSDICTGVFLGEFPRFAKYHLVTLFEWEAARAASTILGARG</sequence>
<evidence type="ECO:0000313" key="2">
    <source>
        <dbReference type="Proteomes" id="UP000294847"/>
    </source>
</evidence>
<accession>A0A4P7N3N5</accession>
<dbReference type="EMBL" id="CP034204">
    <property type="protein sequence ID" value="QBZ54540.1"/>
    <property type="molecule type" value="Genomic_DNA"/>
</dbReference>
<gene>
    <name evidence="1" type="ORF">PoMZ_10240</name>
</gene>
<proteinExistence type="predicted"/>
<dbReference type="AlphaFoldDB" id="A0A4P7N3N5"/>
<dbReference type="Proteomes" id="UP000294847">
    <property type="component" value="Chromosome 1"/>
</dbReference>
<protein>
    <submittedName>
        <fullName evidence="1">Uncharacterized protein</fullName>
    </submittedName>
</protein>
<reference evidence="1 2" key="1">
    <citation type="journal article" date="2019" name="Mol. Biol. Evol.">
        <title>Blast fungal genomes show frequent chromosomal changes, gene gains and losses, and effector gene turnover.</title>
        <authorList>
            <person name="Gomez Luciano L.B."/>
            <person name="Jason Tsai I."/>
            <person name="Chuma I."/>
            <person name="Tosa Y."/>
            <person name="Chen Y.H."/>
            <person name="Li J.Y."/>
            <person name="Li M.Y."/>
            <person name="Jade Lu M.Y."/>
            <person name="Nakayashiki H."/>
            <person name="Li W.H."/>
        </authorList>
    </citation>
    <scope>NUCLEOTIDE SEQUENCE [LARGE SCALE GENOMIC DNA]</scope>
    <source>
        <strain evidence="1">MZ5-1-6</strain>
    </source>
</reference>